<evidence type="ECO:0000256" key="5">
    <source>
        <dbReference type="ARBA" id="ARBA00051722"/>
    </source>
</evidence>
<dbReference type="Gene3D" id="3.20.20.140">
    <property type="entry name" value="Metal-dependent hydrolases"/>
    <property type="match status" value="1"/>
</dbReference>
<evidence type="ECO:0000313" key="6">
    <source>
        <dbReference type="EMBL" id="SDP06848.1"/>
    </source>
</evidence>
<dbReference type="SUPFAM" id="SSF89550">
    <property type="entry name" value="PHP domain-like"/>
    <property type="match status" value="1"/>
</dbReference>
<dbReference type="EMBL" id="FNJM01000002">
    <property type="protein sequence ID" value="SDP06848.1"/>
    <property type="molecule type" value="Genomic_DNA"/>
</dbReference>
<dbReference type="InterPro" id="IPR016195">
    <property type="entry name" value="Pol/histidinol_Pase-like"/>
</dbReference>
<reference evidence="6 7" key="1">
    <citation type="submission" date="2016-10" db="EMBL/GenBank/DDBJ databases">
        <authorList>
            <person name="de Groot N.N."/>
        </authorList>
    </citation>
    <scope>NUCLEOTIDE SEQUENCE [LARGE SCALE GENOMIC DNA]</scope>
    <source>
        <strain evidence="6 7">DSM 12272</strain>
    </source>
</reference>
<evidence type="ECO:0000256" key="4">
    <source>
        <dbReference type="ARBA" id="ARBA00022912"/>
    </source>
</evidence>
<dbReference type="PIRSF" id="PIRSF016557">
    <property type="entry name" value="Caps_synth_CpsB"/>
    <property type="match status" value="1"/>
</dbReference>
<proteinExistence type="inferred from homology"/>
<dbReference type="GO" id="GO:0004725">
    <property type="term" value="F:protein tyrosine phosphatase activity"/>
    <property type="evidence" value="ECO:0007669"/>
    <property type="project" value="UniProtKB-EC"/>
</dbReference>
<dbReference type="RefSeq" id="WP_089966584.1">
    <property type="nucleotide sequence ID" value="NZ_FNJM01000002.1"/>
</dbReference>
<sequence>MVDLHSHIIWNIDDGSKSKDMTLNMLKIAEVNGTTKIVATPHFYRGVWEASTAEVRERLEDVKTLAKENNINIEIYSGQEVYYSENILDHYNEGFISTINDSRYMLIELPIKEFNISEVVDNIYELQLKGLVPILAHPERYIPFIKNPILINKFIKEGFLFQLNSGSLVGYFGKDVKKTAEMFLENKLYSFIGSDGHRDEKRDTNLTDGITATRKINSEYVNIFKENGQAAIENKEISFMGITIKEKKKGFLGKIFG</sequence>
<protein>
    <recommendedName>
        <fullName evidence="2">protein-tyrosine-phosphatase</fullName>
        <ecNumber evidence="2">3.1.3.48</ecNumber>
    </recommendedName>
</protein>
<dbReference type="STRING" id="94869.SAMN04488529_10216"/>
<dbReference type="EC" id="3.1.3.48" evidence="2"/>
<dbReference type="Proteomes" id="UP000198597">
    <property type="component" value="Unassembled WGS sequence"/>
</dbReference>
<comment type="catalytic activity">
    <reaction evidence="5">
        <text>O-phospho-L-tyrosyl-[protein] + H2O = L-tyrosyl-[protein] + phosphate</text>
        <dbReference type="Rhea" id="RHEA:10684"/>
        <dbReference type="Rhea" id="RHEA-COMP:10136"/>
        <dbReference type="Rhea" id="RHEA-COMP:20101"/>
        <dbReference type="ChEBI" id="CHEBI:15377"/>
        <dbReference type="ChEBI" id="CHEBI:43474"/>
        <dbReference type="ChEBI" id="CHEBI:46858"/>
        <dbReference type="ChEBI" id="CHEBI:61978"/>
        <dbReference type="EC" id="3.1.3.48"/>
    </reaction>
</comment>
<accession>A0A1H0PQM5</accession>
<keyword evidence="7" id="KW-1185">Reference proteome</keyword>
<evidence type="ECO:0000313" key="7">
    <source>
        <dbReference type="Proteomes" id="UP000198597"/>
    </source>
</evidence>
<dbReference type="InterPro" id="IPR016667">
    <property type="entry name" value="Caps_polysacc_synth_CpsB/CapC"/>
</dbReference>
<evidence type="ECO:0000256" key="1">
    <source>
        <dbReference type="ARBA" id="ARBA00005750"/>
    </source>
</evidence>
<keyword evidence="4" id="KW-0904">Protein phosphatase</keyword>
<dbReference type="AlphaFoldDB" id="A0A1H0PQM5"/>
<dbReference type="PANTHER" id="PTHR39181:SF1">
    <property type="entry name" value="TYROSINE-PROTEIN PHOSPHATASE YWQE"/>
    <property type="match status" value="1"/>
</dbReference>
<comment type="similarity">
    <text evidence="1">Belongs to the metallo-dependent hydrolases superfamily. CpsB/CapC family.</text>
</comment>
<dbReference type="OrthoDB" id="9788539at2"/>
<name>A0A1H0PQM5_9CLOT</name>
<gene>
    <name evidence="6" type="ORF">SAMN04488529_10216</name>
</gene>
<keyword evidence="3" id="KW-0378">Hydrolase</keyword>
<organism evidence="6 7">
    <name type="scientific">Clostridium gasigenes</name>
    <dbReference type="NCBI Taxonomy" id="94869"/>
    <lineage>
        <taxon>Bacteria</taxon>
        <taxon>Bacillati</taxon>
        <taxon>Bacillota</taxon>
        <taxon>Clostridia</taxon>
        <taxon>Eubacteriales</taxon>
        <taxon>Clostridiaceae</taxon>
        <taxon>Clostridium</taxon>
    </lineage>
</organism>
<dbReference type="Pfam" id="PF19567">
    <property type="entry name" value="CpsB_CapC"/>
    <property type="match status" value="1"/>
</dbReference>
<dbReference type="PANTHER" id="PTHR39181">
    <property type="entry name" value="TYROSINE-PROTEIN PHOSPHATASE YWQE"/>
    <property type="match status" value="1"/>
</dbReference>
<dbReference type="GO" id="GO:0030145">
    <property type="term" value="F:manganese ion binding"/>
    <property type="evidence" value="ECO:0007669"/>
    <property type="project" value="InterPro"/>
</dbReference>
<evidence type="ECO:0000256" key="2">
    <source>
        <dbReference type="ARBA" id="ARBA00013064"/>
    </source>
</evidence>
<evidence type="ECO:0000256" key="3">
    <source>
        <dbReference type="ARBA" id="ARBA00022801"/>
    </source>
</evidence>